<dbReference type="STRING" id="747525.W4KHQ1"/>
<feature type="compositionally biased region" description="Polar residues" evidence="2">
    <location>
        <begin position="493"/>
        <end position="502"/>
    </location>
</feature>
<proteinExistence type="predicted"/>
<keyword evidence="4" id="KW-1185">Reference proteome</keyword>
<reference evidence="3 4" key="1">
    <citation type="journal article" date="2012" name="New Phytol.">
        <title>Insight into trade-off between wood decay and parasitism from the genome of a fungal forest pathogen.</title>
        <authorList>
            <person name="Olson A."/>
            <person name="Aerts A."/>
            <person name="Asiegbu F."/>
            <person name="Belbahri L."/>
            <person name="Bouzid O."/>
            <person name="Broberg A."/>
            <person name="Canback B."/>
            <person name="Coutinho P.M."/>
            <person name="Cullen D."/>
            <person name="Dalman K."/>
            <person name="Deflorio G."/>
            <person name="van Diepen L.T."/>
            <person name="Dunand C."/>
            <person name="Duplessis S."/>
            <person name="Durling M."/>
            <person name="Gonthier P."/>
            <person name="Grimwood J."/>
            <person name="Fossdal C.G."/>
            <person name="Hansson D."/>
            <person name="Henrissat B."/>
            <person name="Hietala A."/>
            <person name="Himmelstrand K."/>
            <person name="Hoffmeister D."/>
            <person name="Hogberg N."/>
            <person name="James T.Y."/>
            <person name="Karlsson M."/>
            <person name="Kohler A."/>
            <person name="Kues U."/>
            <person name="Lee Y.H."/>
            <person name="Lin Y.C."/>
            <person name="Lind M."/>
            <person name="Lindquist E."/>
            <person name="Lombard V."/>
            <person name="Lucas S."/>
            <person name="Lunden K."/>
            <person name="Morin E."/>
            <person name="Murat C."/>
            <person name="Park J."/>
            <person name="Raffaello T."/>
            <person name="Rouze P."/>
            <person name="Salamov A."/>
            <person name="Schmutz J."/>
            <person name="Solheim H."/>
            <person name="Stahlberg J."/>
            <person name="Velez H."/>
            <person name="de Vries R.P."/>
            <person name="Wiebenga A."/>
            <person name="Woodward S."/>
            <person name="Yakovlev I."/>
            <person name="Garbelotto M."/>
            <person name="Martin F."/>
            <person name="Grigoriev I.V."/>
            <person name="Stenlid J."/>
        </authorList>
    </citation>
    <scope>NUCLEOTIDE SEQUENCE [LARGE SCALE GENOMIC DNA]</scope>
    <source>
        <strain evidence="3 4">TC 32-1</strain>
    </source>
</reference>
<sequence length="502" mass="55450">MDDDSEVEGEGGYIPGVVTAAEVDDLQGALNAIRTPESISFAATVEDYQEVIQETQLLARNLLDKLRIAQLEIVSLRAAQRSGAKRAKRKSGSVEVLVGKDDEEITQLGHRFFVTQEMWFDPAIFQQPKPMLLPDDKARYANPRAIQQGVVADLYKIVLPRLHELMQHHSSFSSSFNKGFISYRATVIHRLRADAIKIYNKPGFQAVWFELKTNRAEIPELQALLKEKDPSLPNGIYSVIAPILHPQCIVDRKTIFRTKILRMVLFRPNSVSSDGSNVETSYGGRLTMAKLWNLNSTTPGCVAFAAIMARYLASPDVKLEKVGALSRINYYDDFTFYKRLLIMGKDTASIKVILRFFDEAVFGIAPPQQPHTSNSHMINVNNFLADMEAGENASFEDEDFTSAINNLSIVMDEMEVEPPAPTVVEPVAPAADFVAPTTFIANPVSAGPVPTVLVPQHPSIPPIAIPAVTTDSNRPARGGRKPNNSPVPRRVSTRTQAQGLGK</sequence>
<dbReference type="InParanoid" id="W4KHQ1"/>
<dbReference type="OrthoDB" id="3231188at2759"/>
<feature type="coiled-coil region" evidence="1">
    <location>
        <begin position="45"/>
        <end position="79"/>
    </location>
</feature>
<dbReference type="KEGG" id="hir:HETIRDRAFT_416459"/>
<dbReference type="eggNOG" id="ENOG502SUXU">
    <property type="taxonomic scope" value="Eukaryota"/>
</dbReference>
<name>W4KHQ1_HETIT</name>
<evidence type="ECO:0000313" key="4">
    <source>
        <dbReference type="Proteomes" id="UP000030671"/>
    </source>
</evidence>
<dbReference type="RefSeq" id="XP_009544458.1">
    <property type="nucleotide sequence ID" value="XM_009546163.1"/>
</dbReference>
<dbReference type="HOGENOM" id="CLU_542969_0_0_1"/>
<organism evidence="3 4">
    <name type="scientific">Heterobasidion irregulare (strain TC 32-1)</name>
    <dbReference type="NCBI Taxonomy" id="747525"/>
    <lineage>
        <taxon>Eukaryota</taxon>
        <taxon>Fungi</taxon>
        <taxon>Dikarya</taxon>
        <taxon>Basidiomycota</taxon>
        <taxon>Agaricomycotina</taxon>
        <taxon>Agaricomycetes</taxon>
        <taxon>Russulales</taxon>
        <taxon>Bondarzewiaceae</taxon>
        <taxon>Heterobasidion</taxon>
        <taxon>Heterobasidion annosum species complex</taxon>
    </lineage>
</organism>
<evidence type="ECO:0000256" key="1">
    <source>
        <dbReference type="SAM" id="Coils"/>
    </source>
</evidence>
<dbReference type="Proteomes" id="UP000030671">
    <property type="component" value="Unassembled WGS sequence"/>
</dbReference>
<accession>W4KHQ1</accession>
<evidence type="ECO:0000313" key="3">
    <source>
        <dbReference type="EMBL" id="ETW84830.1"/>
    </source>
</evidence>
<evidence type="ECO:0000256" key="2">
    <source>
        <dbReference type="SAM" id="MobiDB-lite"/>
    </source>
</evidence>
<feature type="region of interest" description="Disordered" evidence="2">
    <location>
        <begin position="461"/>
        <end position="502"/>
    </location>
</feature>
<keyword evidence="1" id="KW-0175">Coiled coil</keyword>
<gene>
    <name evidence="3" type="ORF">HETIRDRAFT_416459</name>
</gene>
<dbReference type="AlphaFoldDB" id="W4KHQ1"/>
<dbReference type="EMBL" id="KI925456">
    <property type="protein sequence ID" value="ETW84830.1"/>
    <property type="molecule type" value="Genomic_DNA"/>
</dbReference>
<dbReference type="GeneID" id="20673321"/>
<protein>
    <submittedName>
        <fullName evidence="3">Uncharacterized protein</fullName>
    </submittedName>
</protein>